<feature type="region of interest" description="Disordered" evidence="1">
    <location>
        <begin position="87"/>
        <end position="120"/>
    </location>
</feature>
<name>A0A5E4AI07_MARMO</name>
<sequence length="120" mass="12953">MKWHHLVRDVLKDIVVTGISRGRTRSLTLTRMLQVTFRVHEWGEGHRQAGWTGFALGPPAELCSLQPTVPGSDFALMQSVEVLTPPAIPPPSISQGPPSLTSFAPILGTPLSQLGPAQPQ</sequence>
<dbReference type="Proteomes" id="UP000335636">
    <property type="component" value="Unassembled WGS sequence"/>
</dbReference>
<organism evidence="2 3">
    <name type="scientific">Marmota monax</name>
    <name type="common">Woodchuck</name>
    <dbReference type="NCBI Taxonomy" id="9995"/>
    <lineage>
        <taxon>Eukaryota</taxon>
        <taxon>Metazoa</taxon>
        <taxon>Chordata</taxon>
        <taxon>Craniata</taxon>
        <taxon>Vertebrata</taxon>
        <taxon>Euteleostomi</taxon>
        <taxon>Mammalia</taxon>
        <taxon>Eutheria</taxon>
        <taxon>Euarchontoglires</taxon>
        <taxon>Glires</taxon>
        <taxon>Rodentia</taxon>
        <taxon>Sciuromorpha</taxon>
        <taxon>Sciuridae</taxon>
        <taxon>Xerinae</taxon>
        <taxon>Marmotini</taxon>
        <taxon>Marmota</taxon>
    </lineage>
</organism>
<comment type="caution">
    <text evidence="2">The sequence shown here is derived from an EMBL/GenBank/DDBJ whole genome shotgun (WGS) entry which is preliminary data.</text>
</comment>
<evidence type="ECO:0000313" key="2">
    <source>
        <dbReference type="EMBL" id="VTJ57017.1"/>
    </source>
</evidence>
<dbReference type="EMBL" id="CABDUW010000073">
    <property type="protein sequence ID" value="VTJ57017.1"/>
    <property type="molecule type" value="Genomic_DNA"/>
</dbReference>
<dbReference type="AlphaFoldDB" id="A0A5E4AI07"/>
<reference evidence="2" key="1">
    <citation type="submission" date="2019-04" db="EMBL/GenBank/DDBJ databases">
        <authorList>
            <person name="Alioto T."/>
            <person name="Alioto T."/>
        </authorList>
    </citation>
    <scope>NUCLEOTIDE SEQUENCE [LARGE SCALE GENOMIC DNA]</scope>
</reference>
<proteinExistence type="predicted"/>
<gene>
    <name evidence="2" type="ORF">MONAX_5E004890</name>
</gene>
<evidence type="ECO:0000313" key="3">
    <source>
        <dbReference type="Proteomes" id="UP000335636"/>
    </source>
</evidence>
<accession>A0A5E4AI07</accession>
<protein>
    <submittedName>
        <fullName evidence="2">Uncharacterized protein</fullName>
    </submittedName>
</protein>
<keyword evidence="3" id="KW-1185">Reference proteome</keyword>
<evidence type="ECO:0000256" key="1">
    <source>
        <dbReference type="SAM" id="MobiDB-lite"/>
    </source>
</evidence>